<feature type="compositionally biased region" description="Polar residues" evidence="1">
    <location>
        <begin position="1"/>
        <end position="20"/>
    </location>
</feature>
<evidence type="ECO:0000313" key="3">
    <source>
        <dbReference type="Proteomes" id="UP000299102"/>
    </source>
</evidence>
<reference evidence="2 3" key="1">
    <citation type="journal article" date="2019" name="Commun. Biol.">
        <title>The bagworm genome reveals a unique fibroin gene that provides high tensile strength.</title>
        <authorList>
            <person name="Kono N."/>
            <person name="Nakamura H."/>
            <person name="Ohtoshi R."/>
            <person name="Tomita M."/>
            <person name="Numata K."/>
            <person name="Arakawa K."/>
        </authorList>
    </citation>
    <scope>NUCLEOTIDE SEQUENCE [LARGE SCALE GENOMIC DNA]</scope>
</reference>
<proteinExistence type="predicted"/>
<feature type="region of interest" description="Disordered" evidence="1">
    <location>
        <begin position="1"/>
        <end position="54"/>
    </location>
</feature>
<organism evidence="2 3">
    <name type="scientific">Eumeta variegata</name>
    <name type="common">Bagworm moth</name>
    <name type="synonym">Eumeta japonica</name>
    <dbReference type="NCBI Taxonomy" id="151549"/>
    <lineage>
        <taxon>Eukaryota</taxon>
        <taxon>Metazoa</taxon>
        <taxon>Ecdysozoa</taxon>
        <taxon>Arthropoda</taxon>
        <taxon>Hexapoda</taxon>
        <taxon>Insecta</taxon>
        <taxon>Pterygota</taxon>
        <taxon>Neoptera</taxon>
        <taxon>Endopterygota</taxon>
        <taxon>Lepidoptera</taxon>
        <taxon>Glossata</taxon>
        <taxon>Ditrysia</taxon>
        <taxon>Tineoidea</taxon>
        <taxon>Psychidae</taxon>
        <taxon>Oiketicinae</taxon>
        <taxon>Eumeta</taxon>
    </lineage>
</organism>
<name>A0A4C1TCR4_EUMVA</name>
<protein>
    <submittedName>
        <fullName evidence="2">Uncharacterized protein</fullName>
    </submittedName>
</protein>
<keyword evidence="3" id="KW-1185">Reference proteome</keyword>
<dbReference type="EMBL" id="BGZK01000050">
    <property type="protein sequence ID" value="GBP12262.1"/>
    <property type="molecule type" value="Genomic_DNA"/>
</dbReference>
<feature type="region of interest" description="Disordered" evidence="1">
    <location>
        <begin position="170"/>
        <end position="191"/>
    </location>
</feature>
<feature type="compositionally biased region" description="Basic and acidic residues" evidence="1">
    <location>
        <begin position="23"/>
        <end position="43"/>
    </location>
</feature>
<dbReference type="AlphaFoldDB" id="A0A4C1TCR4"/>
<gene>
    <name evidence="2" type="ORF">EVAR_6429_1</name>
</gene>
<dbReference type="OrthoDB" id="6731876at2759"/>
<dbReference type="Proteomes" id="UP000299102">
    <property type="component" value="Unassembled WGS sequence"/>
</dbReference>
<feature type="compositionally biased region" description="Basic and acidic residues" evidence="1">
    <location>
        <begin position="174"/>
        <end position="188"/>
    </location>
</feature>
<evidence type="ECO:0000256" key="1">
    <source>
        <dbReference type="SAM" id="MobiDB-lite"/>
    </source>
</evidence>
<accession>A0A4C1TCR4</accession>
<feature type="region of interest" description="Disordered" evidence="1">
    <location>
        <begin position="239"/>
        <end position="260"/>
    </location>
</feature>
<feature type="compositionally biased region" description="Polar residues" evidence="1">
    <location>
        <begin position="44"/>
        <end position="54"/>
    </location>
</feature>
<sequence>MKVTLTSNSGINFNGKQQMNVPMKREAESSDFDDSGRVNEDKTINLSTDSVLSSDEVSDIEGGAHAGDSTNNLPLDYTENALSSLPVADLIKKEFIPEFDFGNSIFNQNMRFKTEDFRRNGTPFLLSSELYKNFLNNLGKRNSNNSLTDCYALYPRNILFSNGIGTEVSDDESNVVRDTDSPEEEVVRKLSPSTETEKNVICPILLYIHKRIANMVFEVCRGMFQKAGASAAFVWSGGGAGPPAQPAPQPADAHPAGVGVGAGGGGAQGLVHWMSVMAEHMGGAHPDAPYALPPWNNGAVDVRWTDKDVHIHPQDYMLIEYSNSVK</sequence>
<evidence type="ECO:0000313" key="2">
    <source>
        <dbReference type="EMBL" id="GBP12262.1"/>
    </source>
</evidence>
<comment type="caution">
    <text evidence="2">The sequence shown here is derived from an EMBL/GenBank/DDBJ whole genome shotgun (WGS) entry which is preliminary data.</text>
</comment>